<protein>
    <submittedName>
        <fullName evidence="1">Uncharacterized protein</fullName>
    </submittedName>
</protein>
<dbReference type="AlphaFoldDB" id="A0A9P6L8J1"/>
<evidence type="ECO:0000313" key="1">
    <source>
        <dbReference type="EMBL" id="KAF9787227.1"/>
    </source>
</evidence>
<evidence type="ECO:0000313" key="2">
    <source>
        <dbReference type="Proteomes" id="UP000736335"/>
    </source>
</evidence>
<comment type="caution">
    <text evidence="1">The sequence shown here is derived from an EMBL/GenBank/DDBJ whole genome shotgun (WGS) entry which is preliminary data.</text>
</comment>
<proteinExistence type="predicted"/>
<keyword evidence="2" id="KW-1185">Reference proteome</keyword>
<sequence length="156" mass="17053">MIFSWISAKVVVSFPIAPSTGWSSSSNCLPFNTWPRASQTSAQESPSSIQSFLFAIESLIIVRMIAAEAKAALAGVMLTISFARFMPSIVILSAERAPSRPFDCFGSVAIFQTRGGREKRVQHSGCARKWKARVVTDASGNFVTIQLVRTLYPCDE</sequence>
<accession>A0A9P6L8J1</accession>
<dbReference type="EMBL" id="WIUZ02000005">
    <property type="protein sequence ID" value="KAF9787227.1"/>
    <property type="molecule type" value="Genomic_DNA"/>
</dbReference>
<dbReference type="Proteomes" id="UP000736335">
    <property type="component" value="Unassembled WGS sequence"/>
</dbReference>
<gene>
    <name evidence="1" type="ORF">BJ322DRAFT_1054187</name>
</gene>
<name>A0A9P6L8J1_9AGAM</name>
<reference evidence="1" key="1">
    <citation type="journal article" date="2020" name="Nat. Commun.">
        <title>Large-scale genome sequencing of mycorrhizal fungi provides insights into the early evolution of symbiotic traits.</title>
        <authorList>
            <person name="Miyauchi S."/>
            <person name="Kiss E."/>
            <person name="Kuo A."/>
            <person name="Drula E."/>
            <person name="Kohler A."/>
            <person name="Sanchez-Garcia M."/>
            <person name="Morin E."/>
            <person name="Andreopoulos B."/>
            <person name="Barry K.W."/>
            <person name="Bonito G."/>
            <person name="Buee M."/>
            <person name="Carver A."/>
            <person name="Chen C."/>
            <person name="Cichocki N."/>
            <person name="Clum A."/>
            <person name="Culley D."/>
            <person name="Crous P.W."/>
            <person name="Fauchery L."/>
            <person name="Girlanda M."/>
            <person name="Hayes R.D."/>
            <person name="Keri Z."/>
            <person name="LaButti K."/>
            <person name="Lipzen A."/>
            <person name="Lombard V."/>
            <person name="Magnuson J."/>
            <person name="Maillard F."/>
            <person name="Murat C."/>
            <person name="Nolan M."/>
            <person name="Ohm R.A."/>
            <person name="Pangilinan J."/>
            <person name="Pereira M.F."/>
            <person name="Perotto S."/>
            <person name="Peter M."/>
            <person name="Pfister S."/>
            <person name="Riley R."/>
            <person name="Sitrit Y."/>
            <person name="Stielow J.B."/>
            <person name="Szollosi G."/>
            <person name="Zifcakova L."/>
            <person name="Stursova M."/>
            <person name="Spatafora J.W."/>
            <person name="Tedersoo L."/>
            <person name="Vaario L.M."/>
            <person name="Yamada A."/>
            <person name="Yan M."/>
            <person name="Wang P."/>
            <person name="Xu J."/>
            <person name="Bruns T."/>
            <person name="Baldrian P."/>
            <person name="Vilgalys R."/>
            <person name="Dunand C."/>
            <person name="Henrissat B."/>
            <person name="Grigoriev I.V."/>
            <person name="Hibbett D."/>
            <person name="Nagy L.G."/>
            <person name="Martin F.M."/>
        </authorList>
    </citation>
    <scope>NUCLEOTIDE SEQUENCE</scope>
    <source>
        <strain evidence="1">UH-Tt-Lm1</strain>
    </source>
</reference>
<organism evidence="1 2">
    <name type="scientific">Thelephora terrestris</name>
    <dbReference type="NCBI Taxonomy" id="56493"/>
    <lineage>
        <taxon>Eukaryota</taxon>
        <taxon>Fungi</taxon>
        <taxon>Dikarya</taxon>
        <taxon>Basidiomycota</taxon>
        <taxon>Agaricomycotina</taxon>
        <taxon>Agaricomycetes</taxon>
        <taxon>Thelephorales</taxon>
        <taxon>Thelephoraceae</taxon>
        <taxon>Thelephora</taxon>
    </lineage>
</organism>
<reference evidence="1" key="2">
    <citation type="submission" date="2020-11" db="EMBL/GenBank/DDBJ databases">
        <authorList>
            <consortium name="DOE Joint Genome Institute"/>
            <person name="Kuo A."/>
            <person name="Miyauchi S."/>
            <person name="Kiss E."/>
            <person name="Drula E."/>
            <person name="Kohler A."/>
            <person name="Sanchez-Garcia M."/>
            <person name="Andreopoulos B."/>
            <person name="Barry K.W."/>
            <person name="Bonito G."/>
            <person name="Buee M."/>
            <person name="Carver A."/>
            <person name="Chen C."/>
            <person name="Cichocki N."/>
            <person name="Clum A."/>
            <person name="Culley D."/>
            <person name="Crous P.W."/>
            <person name="Fauchery L."/>
            <person name="Girlanda M."/>
            <person name="Hayes R."/>
            <person name="Keri Z."/>
            <person name="Labutti K."/>
            <person name="Lipzen A."/>
            <person name="Lombard V."/>
            <person name="Magnuson J."/>
            <person name="Maillard F."/>
            <person name="Morin E."/>
            <person name="Murat C."/>
            <person name="Nolan M."/>
            <person name="Ohm R."/>
            <person name="Pangilinan J."/>
            <person name="Pereira M."/>
            <person name="Perotto S."/>
            <person name="Peter M."/>
            <person name="Riley R."/>
            <person name="Sitrit Y."/>
            <person name="Stielow B."/>
            <person name="Szollosi G."/>
            <person name="Zifcakova L."/>
            <person name="Stursova M."/>
            <person name="Spatafora J.W."/>
            <person name="Tedersoo L."/>
            <person name="Vaario L.-M."/>
            <person name="Yamada A."/>
            <person name="Yan M."/>
            <person name="Wang P."/>
            <person name="Xu J."/>
            <person name="Bruns T."/>
            <person name="Baldrian P."/>
            <person name="Vilgalys R."/>
            <person name="Henrissat B."/>
            <person name="Grigoriev I.V."/>
            <person name="Hibbett D."/>
            <person name="Nagy L.G."/>
            <person name="Martin F.M."/>
        </authorList>
    </citation>
    <scope>NUCLEOTIDE SEQUENCE</scope>
    <source>
        <strain evidence="1">UH-Tt-Lm1</strain>
    </source>
</reference>